<name>A0A089NVU7_9HYPH</name>
<evidence type="ECO:0000256" key="1">
    <source>
        <dbReference type="SAM" id="MobiDB-lite"/>
    </source>
</evidence>
<accession>A0A089NVU7</accession>
<sequence length="92" mass="9828">MGLGNPVTIAAMLAIRGAVRDIIKRTLTSLFAVPQPVGVDNKLAFEVLASPLAKQVAPSDPPSFRRRSRRFHAGHGRGRRAQPGPGKGAHRV</sequence>
<dbReference type="HOGENOM" id="CLU_2409879_0_0_5"/>
<organism evidence="2 3">
    <name type="scientific">Methylobacterium oryzae CBMB20</name>
    <dbReference type="NCBI Taxonomy" id="693986"/>
    <lineage>
        <taxon>Bacteria</taxon>
        <taxon>Pseudomonadati</taxon>
        <taxon>Pseudomonadota</taxon>
        <taxon>Alphaproteobacteria</taxon>
        <taxon>Hyphomicrobiales</taxon>
        <taxon>Methylobacteriaceae</taxon>
        <taxon>Methylobacterium</taxon>
    </lineage>
</organism>
<dbReference type="Proteomes" id="UP000029492">
    <property type="component" value="Chromosome"/>
</dbReference>
<keyword evidence="3" id="KW-1185">Reference proteome</keyword>
<protein>
    <submittedName>
        <fullName evidence="2">Protein of unassigned function</fullName>
    </submittedName>
</protein>
<dbReference type="AlphaFoldDB" id="A0A089NVU7"/>
<reference evidence="2 3" key="1">
    <citation type="journal article" date="2014" name="PLoS ONE">
        <title>Genome Information of Methylobacterium oryzae, a Plant-Probiotic Methylotroph in the Phyllosphere.</title>
        <authorList>
            <person name="Kwak M.J."/>
            <person name="Jeong H."/>
            <person name="Madhaiyan M."/>
            <person name="Lee Y."/>
            <person name="Sa T.M."/>
            <person name="Oh T.K."/>
            <person name="Kim J.F."/>
        </authorList>
    </citation>
    <scope>NUCLEOTIDE SEQUENCE [LARGE SCALE GENOMIC DNA]</scope>
    <source>
        <strain evidence="2 3">CBMB20</strain>
    </source>
</reference>
<evidence type="ECO:0000313" key="3">
    <source>
        <dbReference type="Proteomes" id="UP000029492"/>
    </source>
</evidence>
<feature type="region of interest" description="Disordered" evidence="1">
    <location>
        <begin position="54"/>
        <end position="92"/>
    </location>
</feature>
<proteinExistence type="predicted"/>
<dbReference type="KEGG" id="mor:MOC_3762"/>
<evidence type="ECO:0000313" key="2">
    <source>
        <dbReference type="EMBL" id="AIQ91517.1"/>
    </source>
</evidence>
<feature type="compositionally biased region" description="Basic residues" evidence="1">
    <location>
        <begin position="64"/>
        <end position="80"/>
    </location>
</feature>
<dbReference type="EMBL" id="CP003811">
    <property type="protein sequence ID" value="AIQ91517.1"/>
    <property type="molecule type" value="Genomic_DNA"/>
</dbReference>
<gene>
    <name evidence="2" type="ORF">MOC_3762</name>
</gene>